<evidence type="ECO:0000256" key="1">
    <source>
        <dbReference type="SAM" id="SignalP"/>
    </source>
</evidence>
<name>A0A1X7RMA3_ZYMT9</name>
<protein>
    <recommendedName>
        <fullName evidence="4">Secreted protein</fullName>
    </recommendedName>
</protein>
<reference evidence="2 3" key="1">
    <citation type="submission" date="2016-06" db="EMBL/GenBank/DDBJ databases">
        <authorList>
            <person name="Kjaerup R.B."/>
            <person name="Dalgaard T.S."/>
            <person name="Juul-Madsen H.R."/>
        </authorList>
    </citation>
    <scope>NUCLEOTIDE SEQUENCE [LARGE SCALE GENOMIC DNA]</scope>
</reference>
<organism evidence="2 3">
    <name type="scientific">Zymoseptoria tritici (strain ST99CH_3D7)</name>
    <dbReference type="NCBI Taxonomy" id="1276538"/>
    <lineage>
        <taxon>Eukaryota</taxon>
        <taxon>Fungi</taxon>
        <taxon>Dikarya</taxon>
        <taxon>Ascomycota</taxon>
        <taxon>Pezizomycotina</taxon>
        <taxon>Dothideomycetes</taxon>
        <taxon>Dothideomycetidae</taxon>
        <taxon>Mycosphaerellales</taxon>
        <taxon>Mycosphaerellaceae</taxon>
        <taxon>Zymoseptoria</taxon>
    </lineage>
</organism>
<dbReference type="Proteomes" id="UP000215127">
    <property type="component" value="Chromosome 3"/>
</dbReference>
<evidence type="ECO:0000313" key="3">
    <source>
        <dbReference type="Proteomes" id="UP000215127"/>
    </source>
</evidence>
<accession>A0A1X7RMA3</accession>
<evidence type="ECO:0008006" key="4">
    <source>
        <dbReference type="Google" id="ProtNLM"/>
    </source>
</evidence>
<dbReference type="AlphaFoldDB" id="A0A1X7RMA3"/>
<proteinExistence type="predicted"/>
<gene>
    <name evidence="2" type="ORF">ZT3D7_G3724</name>
</gene>
<keyword evidence="1" id="KW-0732">Signal</keyword>
<feature type="signal peptide" evidence="1">
    <location>
        <begin position="1"/>
        <end position="18"/>
    </location>
</feature>
<feature type="chain" id="PRO_5013118379" description="Secreted protein" evidence="1">
    <location>
        <begin position="19"/>
        <end position="142"/>
    </location>
</feature>
<sequence length="142" mass="15788">MQLCASLLLVQLPASSRSTQPFQHALLLFIQTVSIFPSAFSNPNLSYPDQRFDHLPLSHLHPGTPARAKAWINSQFFLGLSTTTRRSIDCVHPSIRPFFGLDFITCHSSTPPTSCRISSSSAFFTAASRIAHFFLLPPHIHL</sequence>
<keyword evidence="3" id="KW-1185">Reference proteome</keyword>
<dbReference type="EMBL" id="LT853694">
    <property type="protein sequence ID" value="SMQ48574.1"/>
    <property type="molecule type" value="Genomic_DNA"/>
</dbReference>
<evidence type="ECO:0000313" key="2">
    <source>
        <dbReference type="EMBL" id="SMQ48574.1"/>
    </source>
</evidence>